<evidence type="ECO:0000256" key="2">
    <source>
        <dbReference type="RuleBase" id="RU362080"/>
    </source>
</evidence>
<dbReference type="EMBL" id="ACIK02000019">
    <property type="protein sequence ID" value="EEP64617.1"/>
    <property type="molecule type" value="Genomic_DNA"/>
</dbReference>
<comment type="caution">
    <text evidence="3">The sequence shown here is derived from an EMBL/GenBank/DDBJ whole genome shotgun (WGS) entry which is preliminary data.</text>
</comment>
<dbReference type="Proteomes" id="UP000003529">
    <property type="component" value="Unassembled WGS sequence"/>
</dbReference>
<dbReference type="HOGENOM" id="CLU_166037_2_0_9"/>
<reference evidence="3" key="1">
    <citation type="submission" date="2009-04" db="EMBL/GenBank/DDBJ databases">
        <authorList>
            <person name="Weinstock G."/>
            <person name="Sodergren E."/>
            <person name="Clifton S."/>
            <person name="Fulton L."/>
            <person name="Fulton B."/>
            <person name="Courtney L."/>
            <person name="Fronick C."/>
            <person name="Harrison M."/>
            <person name="Strong C."/>
            <person name="Farmer C."/>
            <person name="Delahaunty K."/>
            <person name="Markovic C."/>
            <person name="Hall O."/>
            <person name="Minx P."/>
            <person name="Tomlinson C."/>
            <person name="Mitreva M."/>
            <person name="Nelson J."/>
            <person name="Hou S."/>
            <person name="Wollam A."/>
            <person name="Pepin K.H."/>
            <person name="Johnson M."/>
            <person name="Bhonagiri V."/>
            <person name="Nash W.E."/>
            <person name="Warren W."/>
            <person name="Chinwalla A."/>
            <person name="Mardis E.R."/>
            <person name="Wilson R.K."/>
        </authorList>
    </citation>
    <scope>NUCLEOTIDE SEQUENCE [LARGE SCALE GENOMIC DNA]</scope>
    <source>
        <strain evidence="3">ATCC 17748</strain>
    </source>
</reference>
<dbReference type="InterPro" id="IPR006442">
    <property type="entry name" value="Antitoxin_Phd/YefM"/>
</dbReference>
<proteinExistence type="inferred from homology"/>
<dbReference type="NCBIfam" id="TIGR01552">
    <property type="entry name" value="phd_fam"/>
    <property type="match status" value="1"/>
</dbReference>
<dbReference type="Pfam" id="PF02604">
    <property type="entry name" value="PhdYeFM_antitox"/>
    <property type="match status" value="1"/>
</dbReference>
<dbReference type="SUPFAM" id="SSF143120">
    <property type="entry name" value="YefM-like"/>
    <property type="match status" value="1"/>
</dbReference>
<dbReference type="eggNOG" id="COG2161">
    <property type="taxonomic scope" value="Bacteria"/>
</dbReference>
<protein>
    <recommendedName>
        <fullName evidence="2">Antitoxin</fullName>
    </recommendedName>
</protein>
<gene>
    <name evidence="3" type="ORF">VEIDISOL_01678</name>
</gene>
<organism evidence="3 4">
    <name type="scientific">Veillonella dispar ATCC 17748</name>
    <dbReference type="NCBI Taxonomy" id="546273"/>
    <lineage>
        <taxon>Bacteria</taxon>
        <taxon>Bacillati</taxon>
        <taxon>Bacillota</taxon>
        <taxon>Negativicutes</taxon>
        <taxon>Veillonellales</taxon>
        <taxon>Veillonellaceae</taxon>
        <taxon>Veillonella</taxon>
    </lineage>
</organism>
<comment type="similarity">
    <text evidence="1 2">Belongs to the phD/YefM antitoxin family.</text>
</comment>
<evidence type="ECO:0000313" key="3">
    <source>
        <dbReference type="EMBL" id="EEP64617.1"/>
    </source>
</evidence>
<dbReference type="InterPro" id="IPR036165">
    <property type="entry name" value="YefM-like_sf"/>
</dbReference>
<evidence type="ECO:0000256" key="1">
    <source>
        <dbReference type="ARBA" id="ARBA00009981"/>
    </source>
</evidence>
<sequence>MSVISLKYSGGDSMPNIKPISDLRNYSEVLRDVTIDSPVFLTKNGRGRYAIMDIQDYERVMATIKLMGALETGRKSGEEQGWISSEQLKSELGI</sequence>
<evidence type="ECO:0000313" key="4">
    <source>
        <dbReference type="Proteomes" id="UP000003529"/>
    </source>
</evidence>
<dbReference type="AlphaFoldDB" id="C4FRY9"/>
<accession>C4FRY9</accession>
<name>C4FRY9_9FIRM</name>
<keyword evidence="4" id="KW-1185">Reference proteome</keyword>
<comment type="function">
    <text evidence="2">Antitoxin component of a type II toxin-antitoxin (TA) system.</text>
</comment>